<dbReference type="OrthoDB" id="9786516at2"/>
<dbReference type="SUPFAM" id="SSF56563">
    <property type="entry name" value="Major capsid protein gp5"/>
    <property type="match status" value="1"/>
</dbReference>
<proteinExistence type="predicted"/>
<reference evidence="3 4" key="1">
    <citation type="submission" date="2018-05" db="EMBL/GenBank/DDBJ databases">
        <title>Genomic Encyclopedia of Type Strains, Phase IV (KMG-IV): sequencing the most valuable type-strain genomes for metagenomic binning, comparative biology and taxonomic classification.</title>
        <authorList>
            <person name="Goeker M."/>
        </authorList>
    </citation>
    <scope>NUCLEOTIDE SEQUENCE [LARGE SCALE GENOMIC DNA]</scope>
    <source>
        <strain evidence="3 4">DSM 16791</strain>
    </source>
</reference>
<dbReference type="RefSeq" id="WP_110032472.1">
    <property type="nucleotide sequence ID" value="NZ_QGTR01000003.1"/>
</dbReference>
<evidence type="ECO:0000313" key="4">
    <source>
        <dbReference type="Proteomes" id="UP000246352"/>
    </source>
</evidence>
<keyword evidence="4" id="KW-1185">Reference proteome</keyword>
<dbReference type="Proteomes" id="UP000246352">
    <property type="component" value="Unassembled WGS sequence"/>
</dbReference>
<dbReference type="EMBL" id="QGTR01000003">
    <property type="protein sequence ID" value="PWW00233.1"/>
    <property type="molecule type" value="Genomic_DNA"/>
</dbReference>
<dbReference type="NCBIfam" id="TIGR01554">
    <property type="entry name" value="major_cap_HK97"/>
    <property type="match status" value="1"/>
</dbReference>
<dbReference type="InterPro" id="IPR054612">
    <property type="entry name" value="Phage_capsid-like_C"/>
</dbReference>
<feature type="domain" description="Phage capsid-like C-terminal" evidence="2">
    <location>
        <begin position="130"/>
        <end position="415"/>
    </location>
</feature>
<dbReference type="InterPro" id="IPR024455">
    <property type="entry name" value="Phage_capsid"/>
</dbReference>
<protein>
    <submittedName>
        <fullName evidence="3">HK97 family phage major capsid protein</fullName>
    </submittedName>
</protein>
<dbReference type="Gene3D" id="3.30.2400.10">
    <property type="entry name" value="Major capsid protein gp5"/>
    <property type="match status" value="1"/>
</dbReference>
<accession>A0A317PIF5</accession>
<comment type="subcellular location">
    <subcellularLocation>
        <location evidence="1">Virion</location>
    </subcellularLocation>
</comment>
<evidence type="ECO:0000259" key="2">
    <source>
        <dbReference type="Pfam" id="PF05065"/>
    </source>
</evidence>
<organism evidence="3 4">
    <name type="scientific">Hoeflea marina</name>
    <dbReference type="NCBI Taxonomy" id="274592"/>
    <lineage>
        <taxon>Bacteria</taxon>
        <taxon>Pseudomonadati</taxon>
        <taxon>Pseudomonadota</taxon>
        <taxon>Alphaproteobacteria</taxon>
        <taxon>Hyphomicrobiales</taxon>
        <taxon>Rhizobiaceae</taxon>
        <taxon>Hoeflea</taxon>
    </lineage>
</organism>
<evidence type="ECO:0000256" key="1">
    <source>
        <dbReference type="ARBA" id="ARBA00004328"/>
    </source>
</evidence>
<comment type="caution">
    <text evidence="3">The sequence shown here is derived from an EMBL/GenBank/DDBJ whole genome shotgun (WGS) entry which is preliminary data.</text>
</comment>
<dbReference type="Gene3D" id="3.30.2320.10">
    <property type="entry name" value="hypothetical protein PF0899 domain"/>
    <property type="match status" value="1"/>
</dbReference>
<gene>
    <name evidence="3" type="ORF">DFR52_103435</name>
</gene>
<name>A0A317PIF5_9HYPH</name>
<dbReference type="AlphaFoldDB" id="A0A317PIF5"/>
<sequence length="415" mass="44668">MTHQIQEAGEARQPEAAAGVAPAADFDIAEAFDEFGEAFREFRATNDARLAQLERRGSADALTEDKLRRLDTALADFDRLVVRAARPPLGGPGGDGEVRAAMNAYVRKGRTDGYEGLEGKGMSVGSEADGGYLVPDETETALTAALRDESPIRALASALTISTSLYKRPFVVSGAGSGWVAETAARVETSTPQLAELGFPAMELYACPAATKQLLDDSVVDIETWLVGEMATAFGEQETRAFIEGDGLTMPRGILAYPRVAHDAAGFGQVGTLATGTPGDFDPDAPADVLLDLVHSLGARYRRNGVFLMNRMTLSAVRRLKNADGDYLWQPRLGEGLETSLMGFRVEECEDMPDIAPGAPAIAFGDFRRAYLIVDRQGVQILRDPYSAKPYVLFYATKRVGGGITDFNALRLLTF</sequence>
<dbReference type="Pfam" id="PF05065">
    <property type="entry name" value="Phage_capsid"/>
    <property type="match status" value="1"/>
</dbReference>
<evidence type="ECO:0000313" key="3">
    <source>
        <dbReference type="EMBL" id="PWW00233.1"/>
    </source>
</evidence>